<protein>
    <submittedName>
        <fullName evidence="2">Uncharacterized protein</fullName>
    </submittedName>
</protein>
<proteinExistence type="predicted"/>
<sequence length="70" mass="8402">MDNTNFKVYSESTEIIPWEQQNEHLLPTQQQQQQQQHQIKSSDIIQMPEYYADSQNFEDFPLEEDRKAAN</sequence>
<reference evidence="2" key="1">
    <citation type="submission" date="2022-11" db="UniProtKB">
        <authorList>
            <consortium name="WormBaseParasite"/>
        </authorList>
    </citation>
    <scope>IDENTIFICATION</scope>
</reference>
<evidence type="ECO:0000313" key="2">
    <source>
        <dbReference type="WBParaSite" id="PS1159_v2.g13937.t1"/>
    </source>
</evidence>
<evidence type="ECO:0000313" key="1">
    <source>
        <dbReference type="Proteomes" id="UP000887580"/>
    </source>
</evidence>
<accession>A0AC35F7S0</accession>
<organism evidence="1 2">
    <name type="scientific">Panagrolaimus sp. PS1159</name>
    <dbReference type="NCBI Taxonomy" id="55785"/>
    <lineage>
        <taxon>Eukaryota</taxon>
        <taxon>Metazoa</taxon>
        <taxon>Ecdysozoa</taxon>
        <taxon>Nematoda</taxon>
        <taxon>Chromadorea</taxon>
        <taxon>Rhabditida</taxon>
        <taxon>Tylenchina</taxon>
        <taxon>Panagrolaimomorpha</taxon>
        <taxon>Panagrolaimoidea</taxon>
        <taxon>Panagrolaimidae</taxon>
        <taxon>Panagrolaimus</taxon>
    </lineage>
</organism>
<name>A0AC35F7S0_9BILA</name>
<dbReference type="Proteomes" id="UP000887580">
    <property type="component" value="Unplaced"/>
</dbReference>
<dbReference type="WBParaSite" id="PS1159_v2.g13937.t1">
    <property type="protein sequence ID" value="PS1159_v2.g13937.t1"/>
    <property type="gene ID" value="PS1159_v2.g13937"/>
</dbReference>